<sequence length="101" mass="9788">MNKQRHALMALLVGSALLSACGGGGDDPTPVTAAPAPAPTVAELNASAQTVNENGAAIASPADASAPDDNASAFEPEVIATDSTASPAATANDADMPSDEV</sequence>
<evidence type="ECO:0000313" key="4">
    <source>
        <dbReference type="Proteomes" id="UP000292120"/>
    </source>
</evidence>
<evidence type="ECO:0000313" key="3">
    <source>
        <dbReference type="EMBL" id="TBO29227.1"/>
    </source>
</evidence>
<accession>A0A4Q9H051</accession>
<gene>
    <name evidence="3" type="ORF">EYS42_12500</name>
</gene>
<organism evidence="3 4">
    <name type="scientific">Aquabacterium lacunae</name>
    <dbReference type="NCBI Taxonomy" id="2528630"/>
    <lineage>
        <taxon>Bacteria</taxon>
        <taxon>Pseudomonadati</taxon>
        <taxon>Pseudomonadota</taxon>
        <taxon>Betaproteobacteria</taxon>
        <taxon>Burkholderiales</taxon>
        <taxon>Aquabacterium</taxon>
    </lineage>
</organism>
<feature type="compositionally biased region" description="Low complexity" evidence="1">
    <location>
        <begin position="80"/>
        <end position="95"/>
    </location>
</feature>
<protein>
    <submittedName>
        <fullName evidence="3">Uncharacterized protein</fullName>
    </submittedName>
</protein>
<keyword evidence="2" id="KW-0732">Signal</keyword>
<dbReference type="RefSeq" id="WP_130968523.1">
    <property type="nucleotide sequence ID" value="NZ_SIXI01000005.1"/>
</dbReference>
<feature type="signal peptide" evidence="2">
    <location>
        <begin position="1"/>
        <end position="20"/>
    </location>
</feature>
<name>A0A4Q9H051_9BURK</name>
<reference evidence="3 4" key="1">
    <citation type="submission" date="2019-02" db="EMBL/GenBank/DDBJ databases">
        <title>Aquabacterium sp. strain KMB7.</title>
        <authorList>
            <person name="Chen W.-M."/>
        </authorList>
    </citation>
    <scope>NUCLEOTIDE SEQUENCE [LARGE SCALE GENOMIC DNA]</scope>
    <source>
        <strain evidence="3 4">KMB7</strain>
    </source>
</reference>
<comment type="caution">
    <text evidence="3">The sequence shown here is derived from an EMBL/GenBank/DDBJ whole genome shotgun (WGS) entry which is preliminary data.</text>
</comment>
<evidence type="ECO:0000256" key="2">
    <source>
        <dbReference type="SAM" id="SignalP"/>
    </source>
</evidence>
<evidence type="ECO:0000256" key="1">
    <source>
        <dbReference type="SAM" id="MobiDB-lite"/>
    </source>
</evidence>
<feature type="region of interest" description="Disordered" evidence="1">
    <location>
        <begin position="54"/>
        <end position="101"/>
    </location>
</feature>
<feature type="compositionally biased region" description="Low complexity" evidence="1">
    <location>
        <begin position="56"/>
        <end position="73"/>
    </location>
</feature>
<proteinExistence type="predicted"/>
<feature type="chain" id="PRO_5020766808" evidence="2">
    <location>
        <begin position="21"/>
        <end position="101"/>
    </location>
</feature>
<dbReference type="PROSITE" id="PS51257">
    <property type="entry name" value="PROKAR_LIPOPROTEIN"/>
    <property type="match status" value="1"/>
</dbReference>
<dbReference type="AlphaFoldDB" id="A0A4Q9H051"/>
<dbReference type="Proteomes" id="UP000292120">
    <property type="component" value="Unassembled WGS sequence"/>
</dbReference>
<keyword evidence="4" id="KW-1185">Reference proteome</keyword>
<dbReference type="EMBL" id="SIXI01000005">
    <property type="protein sequence ID" value="TBO29227.1"/>
    <property type="molecule type" value="Genomic_DNA"/>
</dbReference>